<dbReference type="GO" id="GO:0042149">
    <property type="term" value="P:cellular response to glucose starvation"/>
    <property type="evidence" value="ECO:0007669"/>
    <property type="project" value="InterPro"/>
</dbReference>
<dbReference type="AlphaFoldDB" id="B5VIR7"/>
<feature type="non-terminal residue" evidence="10">
    <location>
        <position position="1"/>
    </location>
</feature>
<dbReference type="Proteomes" id="UP000008988">
    <property type="component" value="Unassembled WGS sequence"/>
</dbReference>
<evidence type="ECO:0000256" key="5">
    <source>
        <dbReference type="ARBA" id="ARBA00023122"/>
    </source>
</evidence>
<dbReference type="Pfam" id="PF00571">
    <property type="entry name" value="CBS"/>
    <property type="match status" value="1"/>
</dbReference>
<evidence type="ECO:0000256" key="1">
    <source>
        <dbReference type="ARBA" id="ARBA00004496"/>
    </source>
</evidence>
<gene>
    <name evidence="10" type="ORF">AWRI1631_71940</name>
</gene>
<feature type="compositionally biased region" description="Polar residues" evidence="8">
    <location>
        <begin position="58"/>
        <end position="68"/>
    </location>
</feature>
<dbReference type="InterPro" id="IPR050511">
    <property type="entry name" value="AMPK_gamma/SDS23_families"/>
</dbReference>
<feature type="compositionally biased region" description="Low complexity" evidence="8">
    <location>
        <begin position="487"/>
        <end position="499"/>
    </location>
</feature>
<dbReference type="GO" id="GO:0004865">
    <property type="term" value="F:protein serine/threonine phosphatase inhibitor activity"/>
    <property type="evidence" value="ECO:0007669"/>
    <property type="project" value="TreeGrafter"/>
</dbReference>
<evidence type="ECO:0000256" key="3">
    <source>
        <dbReference type="ARBA" id="ARBA00022490"/>
    </source>
</evidence>
<keyword evidence="4" id="KW-0677">Repeat</keyword>
<protein>
    <submittedName>
        <fullName evidence="10">YGL056Cp-like protein</fullName>
    </submittedName>
</protein>
<dbReference type="EMBL" id="ABSV01000889">
    <property type="protein sequence ID" value="EDZ72180.1"/>
    <property type="molecule type" value="Genomic_DNA"/>
</dbReference>
<keyword evidence="5 7" id="KW-0129">CBS domain</keyword>
<dbReference type="PROSITE" id="PS51371">
    <property type="entry name" value="CBS"/>
    <property type="match status" value="2"/>
</dbReference>
<sequence length="564" mass="62334">SYRKVTKPANEKLLLLKAYQASDTNTSEHHLFSKTHPMPQNTRHTSIVEMLSTPPQLPNSTDLNSLSEQTDKNTEANKSDTESLHKSISKSSSSSSLSTLDNTEYSNNNGNSLSTLNSQNLLSVHRQEWQHTPLSNLVEQNKLIFIRGSISVEEAFNTLVKHQLTSLPVENFPGDMNCLTFDYNDLNAYLLLVLNRIKVSNDKITSDCQNGKSVPVGEIVKLTPKNPFYKLPETENLSTVIGILGSGVHRVAITNVEMTQIKGILSQRRLIKYLWENARSFPNLKPLLDSSLEELNIGVLNAARDKPTFKQSRVISIQGDEHLIMALHKMYVERISSIAVVDPQGNLIGNISVTDVKHVTRTSQYPLLHNTCRHFVSVILNLRGLETGKDSFPIFHVYPTSSLARTFAKLVATKSHRLWIVQPNDNQPTASSEKSSSPSPSTPPVTTLPSLASSYHSNTQSSRMANSPVLKSSDTSNNKINVNINLSGPSPSQPQSPSTAMPPPQSPSNCPASPTPAHFEKEYRTGKLIGVVSLTDILSVLARKQTHHKEIDPQMARKQRGHIG</sequence>
<comment type="similarity">
    <text evidence="2">Belongs to the SDS23 family.</text>
</comment>
<dbReference type="OrthoDB" id="449052at2759"/>
<keyword evidence="3" id="KW-0963">Cytoplasm</keyword>
<dbReference type="PANTHER" id="PTHR13780">
    <property type="entry name" value="AMP-ACTIVATED PROTEIN KINASE, GAMMA REGULATORY SUBUNIT"/>
    <property type="match status" value="1"/>
</dbReference>
<evidence type="ECO:0000256" key="6">
    <source>
        <dbReference type="ARBA" id="ARBA00056421"/>
    </source>
</evidence>
<proteinExistence type="inferred from homology"/>
<dbReference type="GO" id="GO:0000920">
    <property type="term" value="P:septum digestion after cytokinesis"/>
    <property type="evidence" value="ECO:0007669"/>
    <property type="project" value="UniProtKB-ARBA"/>
</dbReference>
<evidence type="ECO:0000256" key="8">
    <source>
        <dbReference type="SAM" id="MobiDB-lite"/>
    </source>
</evidence>
<evidence type="ECO:0000313" key="11">
    <source>
        <dbReference type="Proteomes" id="UP000008988"/>
    </source>
</evidence>
<feature type="compositionally biased region" description="Low complexity" evidence="8">
    <location>
        <begin position="89"/>
        <end position="98"/>
    </location>
</feature>
<dbReference type="FunFam" id="3.10.580.10:FF:000035">
    <property type="entry name" value="Protein SDS23"/>
    <property type="match status" value="1"/>
</dbReference>
<dbReference type="SMART" id="SM00116">
    <property type="entry name" value="CBS"/>
    <property type="match status" value="2"/>
</dbReference>
<feature type="compositionally biased region" description="Polar residues" evidence="8">
    <location>
        <begin position="455"/>
        <end position="486"/>
    </location>
</feature>
<comment type="caution">
    <text evidence="10">The sequence shown here is derived from an EMBL/GenBank/DDBJ whole genome shotgun (WGS) entry which is preliminary data.</text>
</comment>
<evidence type="ECO:0000256" key="2">
    <source>
        <dbReference type="ARBA" id="ARBA00006624"/>
    </source>
</evidence>
<feature type="domain" description="CBS" evidence="9">
    <location>
        <begin position="309"/>
        <end position="367"/>
    </location>
</feature>
<feature type="region of interest" description="Disordered" evidence="8">
    <location>
        <begin position="52"/>
        <end position="112"/>
    </location>
</feature>
<dbReference type="InterPro" id="IPR000644">
    <property type="entry name" value="CBS_dom"/>
</dbReference>
<comment type="function">
    <text evidence="6">Involved in DNA replication and cell separation during budding.</text>
</comment>
<evidence type="ECO:0000313" key="10">
    <source>
        <dbReference type="EMBL" id="EDZ72180.1"/>
    </source>
</evidence>
<dbReference type="PIRSF" id="PIRSF018148">
    <property type="entry name" value="UCP018148_CBS_YBR214w"/>
    <property type="match status" value="1"/>
</dbReference>
<comment type="subcellular location">
    <subcellularLocation>
        <location evidence="1">Cytoplasm</location>
    </subcellularLocation>
</comment>
<evidence type="ECO:0000256" key="7">
    <source>
        <dbReference type="PROSITE-ProRule" id="PRU00703"/>
    </source>
</evidence>
<dbReference type="PANTHER" id="PTHR13780:SF36">
    <property type="entry name" value="CBS DOMAIN-CONTAINING PROTEIN"/>
    <property type="match status" value="1"/>
</dbReference>
<dbReference type="SUPFAM" id="SSF54631">
    <property type="entry name" value="CBS-domain pair"/>
    <property type="match status" value="2"/>
</dbReference>
<dbReference type="GO" id="GO:0030071">
    <property type="term" value="P:regulation of mitotic metaphase/anaphase transition"/>
    <property type="evidence" value="ECO:0007669"/>
    <property type="project" value="InterPro"/>
</dbReference>
<name>B5VIR7_YEAS6</name>
<accession>B5VIR7</accession>
<reference evidence="10 11" key="1">
    <citation type="journal article" date="2008" name="FEMS Yeast Res.">
        <title>Comparative genome analysis of a Saccharomyces cerevisiae wine strain.</title>
        <authorList>
            <person name="Borneman A.R."/>
            <person name="Forgan A.H."/>
            <person name="Pretorius I.S."/>
            <person name="Chambers P.J."/>
        </authorList>
    </citation>
    <scope>NUCLEOTIDE SEQUENCE [LARGE SCALE GENOMIC DNA]</scope>
    <source>
        <strain evidence="10 11">AWRI1631</strain>
    </source>
</reference>
<feature type="compositionally biased region" description="Low complexity" evidence="8">
    <location>
        <begin position="428"/>
        <end position="454"/>
    </location>
</feature>
<dbReference type="InterPro" id="IPR016711">
    <property type="entry name" value="Ssd23"/>
</dbReference>
<dbReference type="Gene3D" id="3.10.580.10">
    <property type="entry name" value="CBS-domain"/>
    <property type="match status" value="2"/>
</dbReference>
<feature type="region of interest" description="Disordered" evidence="8">
    <location>
        <begin position="422"/>
        <end position="518"/>
    </location>
</feature>
<dbReference type="FunFam" id="3.10.580.10:FF:000043">
    <property type="entry name" value="Sds23p"/>
    <property type="match status" value="1"/>
</dbReference>
<dbReference type="InterPro" id="IPR046342">
    <property type="entry name" value="CBS_dom_sf"/>
</dbReference>
<feature type="domain" description="CBS" evidence="9">
    <location>
        <begin position="222"/>
        <end position="280"/>
    </location>
</feature>
<evidence type="ECO:0000256" key="4">
    <source>
        <dbReference type="ARBA" id="ARBA00022737"/>
    </source>
</evidence>
<evidence type="ECO:0000259" key="9">
    <source>
        <dbReference type="PROSITE" id="PS51371"/>
    </source>
</evidence>
<organism evidence="10 11">
    <name type="scientific">Saccharomyces cerevisiae (strain AWRI1631)</name>
    <name type="common">Baker's yeast</name>
    <dbReference type="NCBI Taxonomy" id="545124"/>
    <lineage>
        <taxon>Eukaryota</taxon>
        <taxon>Fungi</taxon>
        <taxon>Dikarya</taxon>
        <taxon>Ascomycota</taxon>
        <taxon>Saccharomycotina</taxon>
        <taxon>Saccharomycetes</taxon>
        <taxon>Saccharomycetales</taxon>
        <taxon>Saccharomycetaceae</taxon>
        <taxon>Saccharomyces</taxon>
    </lineage>
</organism>
<feature type="compositionally biased region" description="Basic and acidic residues" evidence="8">
    <location>
        <begin position="69"/>
        <end position="85"/>
    </location>
</feature>
<dbReference type="GO" id="GO:0005737">
    <property type="term" value="C:cytoplasm"/>
    <property type="evidence" value="ECO:0007669"/>
    <property type="project" value="UniProtKB-SubCell"/>
</dbReference>